<evidence type="ECO:0000313" key="1">
    <source>
        <dbReference type="EMBL" id="CAG8515236.1"/>
    </source>
</evidence>
<keyword evidence="2" id="KW-1185">Reference proteome</keyword>
<sequence length="345" mass="40031">YELVDEELDDHIWIDEKIDEKANSYFEVLLAAARNNNTWKIVGRPTYNYETNLVDEAVDTIVIDEYKDIIMVNNTVDSVVDKKVDKGTKAEELTKQDVFVHEHVKIASLIDNERISIKIISYLQCNKFSINSKILKEFVENEVFSSLTELEPLLIEYNENNLTKLVKKNISLNQKPHCVVTYDETTLAANNDKKTEWRPEGEQKLHPKRQSRYIHVSEFLCEPLRHVHLTVKQYLAYSKILNRYVTETLELLAEQLKRTIDVLKIALLSIIFVFGFDNNSNHNAFAKDALVASRMNRTTEENKTGNERKKYLGSIIKRKGLLLVAAEFAVKKYKSHRRISENIVP</sequence>
<reference evidence="1" key="1">
    <citation type="submission" date="2021-06" db="EMBL/GenBank/DDBJ databases">
        <authorList>
            <person name="Kallberg Y."/>
            <person name="Tangrot J."/>
            <person name="Rosling A."/>
        </authorList>
    </citation>
    <scope>NUCLEOTIDE SEQUENCE</scope>
    <source>
        <strain evidence="1">AU212A</strain>
    </source>
</reference>
<name>A0ACA9L7M8_9GLOM</name>
<feature type="non-terminal residue" evidence="1">
    <location>
        <position position="1"/>
    </location>
</feature>
<accession>A0ACA9L7M8</accession>
<organism evidence="1 2">
    <name type="scientific">Scutellospora calospora</name>
    <dbReference type="NCBI Taxonomy" id="85575"/>
    <lineage>
        <taxon>Eukaryota</taxon>
        <taxon>Fungi</taxon>
        <taxon>Fungi incertae sedis</taxon>
        <taxon>Mucoromycota</taxon>
        <taxon>Glomeromycotina</taxon>
        <taxon>Glomeromycetes</taxon>
        <taxon>Diversisporales</taxon>
        <taxon>Gigasporaceae</taxon>
        <taxon>Scutellospora</taxon>
    </lineage>
</organism>
<evidence type="ECO:0000313" key="2">
    <source>
        <dbReference type="Proteomes" id="UP000789860"/>
    </source>
</evidence>
<gene>
    <name evidence="1" type="ORF">SCALOS_LOCUS3832</name>
</gene>
<dbReference type="Proteomes" id="UP000789860">
    <property type="component" value="Unassembled WGS sequence"/>
</dbReference>
<protein>
    <submittedName>
        <fullName evidence="1">1718_t:CDS:1</fullName>
    </submittedName>
</protein>
<dbReference type="EMBL" id="CAJVPM010004620">
    <property type="protein sequence ID" value="CAG8515236.1"/>
    <property type="molecule type" value="Genomic_DNA"/>
</dbReference>
<proteinExistence type="predicted"/>
<comment type="caution">
    <text evidence="1">The sequence shown here is derived from an EMBL/GenBank/DDBJ whole genome shotgun (WGS) entry which is preliminary data.</text>
</comment>